<evidence type="ECO:0000259" key="1">
    <source>
        <dbReference type="Pfam" id="PF01717"/>
    </source>
</evidence>
<dbReference type="InterPro" id="IPR036868">
    <property type="entry name" value="TusA-like_sf"/>
</dbReference>
<reference evidence="2 3" key="1">
    <citation type="submission" date="2018-07" db="EMBL/GenBank/DDBJ databases">
        <authorList>
            <person name="Quirk P.G."/>
            <person name="Krulwich T.A."/>
        </authorList>
    </citation>
    <scope>NUCLEOTIDE SEQUENCE [LARGE SCALE GENOMIC DNA]</scope>
    <source>
        <strain evidence="2 3">CC-BB4</strain>
    </source>
</reference>
<dbReference type="CDD" id="cd00291">
    <property type="entry name" value="SirA_YedF_YeeD"/>
    <property type="match status" value="1"/>
</dbReference>
<dbReference type="RefSeq" id="WP_115690950.1">
    <property type="nucleotide sequence ID" value="NZ_CP031417.1"/>
</dbReference>
<dbReference type="PANTHER" id="PTHR43844:SF2">
    <property type="entry name" value="SYNTHASE, VITAMIN-B12 INDEPENDENT, PUTATIVE (AFU_ORTHOLOGUE AFUA_3G12060)-RELATED"/>
    <property type="match status" value="1"/>
</dbReference>
<dbReference type="Proteomes" id="UP000254889">
    <property type="component" value="Chromosome"/>
</dbReference>
<name>A0A345ZVD1_9HYPH</name>
<dbReference type="OrthoDB" id="244285at2"/>
<organism evidence="2 3">
    <name type="scientific">Pseudolabrys taiwanensis</name>
    <dbReference type="NCBI Taxonomy" id="331696"/>
    <lineage>
        <taxon>Bacteria</taxon>
        <taxon>Pseudomonadati</taxon>
        <taxon>Pseudomonadota</taxon>
        <taxon>Alphaproteobacteria</taxon>
        <taxon>Hyphomicrobiales</taxon>
        <taxon>Xanthobacteraceae</taxon>
        <taxon>Pseudolabrys</taxon>
    </lineage>
</organism>
<dbReference type="GO" id="GO:0003871">
    <property type="term" value="F:5-methyltetrahydropteroyltriglutamate-homocysteine S-methyltransferase activity"/>
    <property type="evidence" value="ECO:0007669"/>
    <property type="project" value="InterPro"/>
</dbReference>
<dbReference type="Pfam" id="PF01717">
    <property type="entry name" value="Meth_synt_2"/>
    <property type="match status" value="3"/>
</dbReference>
<dbReference type="GO" id="GO:0009086">
    <property type="term" value="P:methionine biosynthetic process"/>
    <property type="evidence" value="ECO:0007669"/>
    <property type="project" value="InterPro"/>
</dbReference>
<dbReference type="Gene3D" id="3.30.110.40">
    <property type="entry name" value="TusA-like domain"/>
    <property type="match status" value="1"/>
</dbReference>
<proteinExistence type="predicted"/>
<dbReference type="CDD" id="cd03311">
    <property type="entry name" value="CIMS_C_terminal_like"/>
    <property type="match status" value="1"/>
</dbReference>
<dbReference type="GO" id="GO:0008270">
    <property type="term" value="F:zinc ion binding"/>
    <property type="evidence" value="ECO:0007669"/>
    <property type="project" value="InterPro"/>
</dbReference>
<evidence type="ECO:0000313" key="2">
    <source>
        <dbReference type="EMBL" id="AXK80878.1"/>
    </source>
</evidence>
<keyword evidence="3" id="KW-1185">Reference proteome</keyword>
<sequence length="499" mass="54111">MQPVDQHGASPDVSFDGGDLDCGNGLLLLIRKHIDPMARGQLLEILSTEISVDEDLPAWCRLTGNDLVSWTKAGKQRSFLICKGKIEERAEAPAPPLQPAIVAAIAPAQPVTQRPFKPIPPLAVTGIGSWPRPRWMTQAMHAYVEGKLDEAAFHETADDAVRLVAAAQERAGVDVMTDGEQRRDSYASFVATRLDNCQLIPLTDLLPLVDDPEEFERELRALDVPAADVRHPAIFGRIGRSRGLALHELDFLHGVSDKPIKIALPGPYLLTRTMWMECLQERAYESREELAADIVAALRAELADLMAAGASLVQFDEPVLSEVVFSGPKSRPSFMCGALSESQGPDYELTFARDLMNAVLDGAPRERTAVHVCRGNWTPDESVALSGSYAPLLDTLAAMKVGGYLLEMCTPRAGEMELLRALPDDARIGVGVVNQKCSHTEAAEDIEARVRRAVDLFGAERLLLHPDCGFATFADNPICGSGSAEEKLAAIAKVAAALR</sequence>
<dbReference type="SUPFAM" id="SSF64307">
    <property type="entry name" value="SirA-like"/>
    <property type="match status" value="1"/>
</dbReference>
<dbReference type="SUPFAM" id="SSF51726">
    <property type="entry name" value="UROD/MetE-like"/>
    <property type="match status" value="1"/>
</dbReference>
<dbReference type="InterPro" id="IPR038071">
    <property type="entry name" value="UROD/MetE-like_sf"/>
</dbReference>
<gene>
    <name evidence="2" type="ORF">DW352_10365</name>
</gene>
<dbReference type="KEGG" id="ptaw:DW352_10365"/>
<keyword evidence="2" id="KW-0489">Methyltransferase</keyword>
<dbReference type="AlphaFoldDB" id="A0A345ZVD1"/>
<feature type="domain" description="Cobalamin-independent methionine synthase MetE C-terminal/archaeal" evidence="1">
    <location>
        <begin position="123"/>
        <end position="193"/>
    </location>
</feature>
<accession>A0A345ZVD1</accession>
<dbReference type="EMBL" id="CP031417">
    <property type="protein sequence ID" value="AXK80878.1"/>
    <property type="molecule type" value="Genomic_DNA"/>
</dbReference>
<feature type="domain" description="Cobalamin-independent methionine synthase MetE C-terminal/archaeal" evidence="1">
    <location>
        <begin position="229"/>
        <end position="330"/>
    </location>
</feature>
<evidence type="ECO:0000313" key="3">
    <source>
        <dbReference type="Proteomes" id="UP000254889"/>
    </source>
</evidence>
<feature type="domain" description="Cobalamin-independent methionine synthase MetE C-terminal/archaeal" evidence="1">
    <location>
        <begin position="391"/>
        <end position="473"/>
    </location>
</feature>
<dbReference type="GO" id="GO:0032259">
    <property type="term" value="P:methylation"/>
    <property type="evidence" value="ECO:0007669"/>
    <property type="project" value="UniProtKB-KW"/>
</dbReference>
<keyword evidence="2" id="KW-0808">Transferase</keyword>
<dbReference type="InterPro" id="IPR002629">
    <property type="entry name" value="Met_Synth_C/arc"/>
</dbReference>
<dbReference type="Gene3D" id="3.20.20.210">
    <property type="match status" value="1"/>
</dbReference>
<dbReference type="PANTHER" id="PTHR43844">
    <property type="entry name" value="METHIONINE SYNTHASE"/>
    <property type="match status" value="1"/>
</dbReference>
<protein>
    <submittedName>
        <fullName evidence="2">5-methyltetrahydropteroyltriglutamate--homocysteine methyltransferase</fullName>
    </submittedName>
</protein>